<feature type="region of interest" description="Disordered" evidence="1">
    <location>
        <begin position="120"/>
        <end position="140"/>
    </location>
</feature>
<dbReference type="AlphaFoldDB" id="A0A0C9WGK2"/>
<evidence type="ECO:0000256" key="1">
    <source>
        <dbReference type="SAM" id="MobiDB-lite"/>
    </source>
</evidence>
<evidence type="ECO:0008006" key="4">
    <source>
        <dbReference type="Google" id="ProtNLM"/>
    </source>
</evidence>
<gene>
    <name evidence="2" type="ORF">K443DRAFT_15966</name>
</gene>
<protein>
    <recommendedName>
        <fullName evidence="4">Carrier domain-containing protein</fullName>
    </recommendedName>
</protein>
<dbReference type="Proteomes" id="UP000054477">
    <property type="component" value="Unassembled WGS sequence"/>
</dbReference>
<proteinExistence type="predicted"/>
<dbReference type="HOGENOM" id="CLU_1321075_0_0_1"/>
<keyword evidence="3" id="KW-1185">Reference proteome</keyword>
<dbReference type="OrthoDB" id="429813at2759"/>
<reference evidence="2 3" key="1">
    <citation type="submission" date="2014-04" db="EMBL/GenBank/DDBJ databases">
        <authorList>
            <consortium name="DOE Joint Genome Institute"/>
            <person name="Kuo A."/>
            <person name="Kohler A."/>
            <person name="Nagy L.G."/>
            <person name="Floudas D."/>
            <person name="Copeland A."/>
            <person name="Barry K.W."/>
            <person name="Cichocki N."/>
            <person name="Veneault-Fourrey C."/>
            <person name="LaButti K."/>
            <person name="Lindquist E.A."/>
            <person name="Lipzen A."/>
            <person name="Lundell T."/>
            <person name="Morin E."/>
            <person name="Murat C."/>
            <person name="Sun H."/>
            <person name="Tunlid A."/>
            <person name="Henrissat B."/>
            <person name="Grigoriev I.V."/>
            <person name="Hibbett D.S."/>
            <person name="Martin F."/>
            <person name="Nordberg H.P."/>
            <person name="Cantor M.N."/>
            <person name="Hua S.X."/>
        </authorList>
    </citation>
    <scope>NUCLEOTIDE SEQUENCE [LARGE SCALE GENOMIC DNA]</scope>
    <source>
        <strain evidence="2 3">LaAM-08-1</strain>
    </source>
</reference>
<dbReference type="STRING" id="1095629.A0A0C9WGK2"/>
<name>A0A0C9WGK2_9AGAR</name>
<accession>A0A0C9WGK2</accession>
<evidence type="ECO:0000313" key="2">
    <source>
        <dbReference type="EMBL" id="KIJ89589.1"/>
    </source>
</evidence>
<organism evidence="2 3">
    <name type="scientific">Laccaria amethystina LaAM-08-1</name>
    <dbReference type="NCBI Taxonomy" id="1095629"/>
    <lineage>
        <taxon>Eukaryota</taxon>
        <taxon>Fungi</taxon>
        <taxon>Dikarya</taxon>
        <taxon>Basidiomycota</taxon>
        <taxon>Agaricomycotina</taxon>
        <taxon>Agaricomycetes</taxon>
        <taxon>Agaricomycetidae</taxon>
        <taxon>Agaricales</taxon>
        <taxon>Agaricineae</taxon>
        <taxon>Hydnangiaceae</taxon>
        <taxon>Laccaria</taxon>
    </lineage>
</organism>
<sequence length="208" mass="22401">MSSSALRERLYKIVKDITSISLPQNESDMFEMGMVSLQASRVRRAILDQLSDSGASVELEKDFCFADPSADKMAGALLSRWTMAGEEVVDGEEGRIRGIEEMVGRYRGVLGSYTSLVSTSKNGADESLPPPPPPQASPSSVVLLTGSTGNLGCFLARLAQDPGVFKVICLNRVCSRSESIIHRRKKEALDICMRSACLPGGVGESRSP</sequence>
<dbReference type="EMBL" id="KN839590">
    <property type="protein sequence ID" value="KIJ89589.1"/>
    <property type="molecule type" value="Genomic_DNA"/>
</dbReference>
<reference evidence="3" key="2">
    <citation type="submission" date="2015-01" db="EMBL/GenBank/DDBJ databases">
        <title>Evolutionary Origins and Diversification of the Mycorrhizal Mutualists.</title>
        <authorList>
            <consortium name="DOE Joint Genome Institute"/>
            <consortium name="Mycorrhizal Genomics Consortium"/>
            <person name="Kohler A."/>
            <person name="Kuo A."/>
            <person name="Nagy L.G."/>
            <person name="Floudas D."/>
            <person name="Copeland A."/>
            <person name="Barry K.W."/>
            <person name="Cichocki N."/>
            <person name="Veneault-Fourrey C."/>
            <person name="LaButti K."/>
            <person name="Lindquist E.A."/>
            <person name="Lipzen A."/>
            <person name="Lundell T."/>
            <person name="Morin E."/>
            <person name="Murat C."/>
            <person name="Riley R."/>
            <person name="Ohm R."/>
            <person name="Sun H."/>
            <person name="Tunlid A."/>
            <person name="Henrissat B."/>
            <person name="Grigoriev I.V."/>
            <person name="Hibbett D.S."/>
            <person name="Martin F."/>
        </authorList>
    </citation>
    <scope>NUCLEOTIDE SEQUENCE [LARGE SCALE GENOMIC DNA]</scope>
    <source>
        <strain evidence="3">LaAM-08-1</strain>
    </source>
</reference>
<dbReference type="Gene3D" id="3.40.50.720">
    <property type="entry name" value="NAD(P)-binding Rossmann-like Domain"/>
    <property type="match status" value="1"/>
</dbReference>
<evidence type="ECO:0000313" key="3">
    <source>
        <dbReference type="Proteomes" id="UP000054477"/>
    </source>
</evidence>